<keyword evidence="5" id="KW-0626">Porin</keyword>
<evidence type="ECO:0000256" key="6">
    <source>
        <dbReference type="SAM" id="MobiDB-lite"/>
    </source>
</evidence>
<dbReference type="InterPro" id="IPR001925">
    <property type="entry name" value="Porin_Euk"/>
</dbReference>
<dbReference type="InterPro" id="IPR023614">
    <property type="entry name" value="Porin_dom_sf"/>
</dbReference>
<feature type="compositionally biased region" description="Basic and acidic residues" evidence="6">
    <location>
        <begin position="31"/>
        <end position="68"/>
    </location>
</feature>
<evidence type="ECO:0000256" key="5">
    <source>
        <dbReference type="ARBA" id="ARBA00023114"/>
    </source>
</evidence>
<gene>
    <name evidence="8" type="primary">LOC117150777</name>
</gene>
<feature type="compositionally biased region" description="Basic residues" evidence="6">
    <location>
        <begin position="1"/>
        <end position="19"/>
    </location>
</feature>
<dbReference type="GO" id="GO:0008308">
    <property type="term" value="F:voltage-gated monoatomic anion channel activity"/>
    <property type="evidence" value="ECO:0007669"/>
    <property type="project" value="InterPro"/>
</dbReference>
<comment type="subcellular location">
    <subcellularLocation>
        <location evidence="1">Mitochondrion outer membrane</location>
    </subcellularLocation>
</comment>
<keyword evidence="3" id="KW-0812">Transmembrane</keyword>
<dbReference type="GO" id="GO:0005741">
    <property type="term" value="C:mitochondrial outer membrane"/>
    <property type="evidence" value="ECO:0007669"/>
    <property type="project" value="UniProtKB-SubCell"/>
</dbReference>
<protein>
    <submittedName>
        <fullName evidence="8">Voltage-dependent anion-selective channel</fullName>
    </submittedName>
</protein>
<feature type="region of interest" description="Disordered" evidence="6">
    <location>
        <begin position="1"/>
        <end position="68"/>
    </location>
</feature>
<dbReference type="InterPro" id="IPR027246">
    <property type="entry name" value="Porin_Euk/Tom40"/>
</dbReference>
<dbReference type="CDD" id="cd07306">
    <property type="entry name" value="Porin3_VDAC"/>
    <property type="match status" value="1"/>
</dbReference>
<dbReference type="GO" id="GO:0046930">
    <property type="term" value="C:pore complex"/>
    <property type="evidence" value="ECO:0007669"/>
    <property type="project" value="UniProtKB-KW"/>
</dbReference>
<keyword evidence="7" id="KW-1185">Reference proteome</keyword>
<dbReference type="Proteomes" id="UP000515162">
    <property type="component" value="Chromosome 2L"/>
</dbReference>
<keyword evidence="4" id="KW-1000">Mitochondrion outer membrane</keyword>
<dbReference type="FunFam" id="2.40.160.10:FF:000022">
    <property type="entry name" value="Porin"/>
    <property type="match status" value="1"/>
</dbReference>
<keyword evidence="3" id="KW-1134">Transmembrane beta strand</keyword>
<name>A0A6P8KX20_DROMA</name>
<keyword evidence="4" id="KW-0496">Mitochondrion</keyword>
<evidence type="ECO:0000313" key="8">
    <source>
        <dbReference type="RefSeq" id="XP_033173713.1"/>
    </source>
</evidence>
<reference evidence="8" key="1">
    <citation type="submission" date="2025-08" db="UniProtKB">
        <authorList>
            <consortium name="RefSeq"/>
        </authorList>
    </citation>
    <scope>IDENTIFICATION</scope>
    <source>
        <strain evidence="8">Mau12</strain>
        <tissue evidence="8">Whole Body</tissue>
    </source>
</reference>
<keyword evidence="5" id="KW-0813">Transport</keyword>
<evidence type="ECO:0000256" key="4">
    <source>
        <dbReference type="ARBA" id="ARBA00022787"/>
    </source>
</evidence>
<keyword evidence="3" id="KW-0472">Membrane</keyword>
<dbReference type="AlphaFoldDB" id="A0A6P8KX20"/>
<dbReference type="PANTHER" id="PTHR11743:SF70">
    <property type="entry name" value="GH26960P-RELATED"/>
    <property type="match status" value="1"/>
</dbReference>
<dbReference type="GO" id="GO:0015288">
    <property type="term" value="F:porin activity"/>
    <property type="evidence" value="ECO:0007669"/>
    <property type="project" value="UniProtKB-KW"/>
</dbReference>
<comment type="similarity">
    <text evidence="2">Belongs to the eukaryotic mitochondrial porin family.</text>
</comment>
<dbReference type="Pfam" id="PF01459">
    <property type="entry name" value="Porin_3"/>
    <property type="match status" value="1"/>
</dbReference>
<evidence type="ECO:0000256" key="1">
    <source>
        <dbReference type="ARBA" id="ARBA00004294"/>
    </source>
</evidence>
<organism evidence="7 8">
    <name type="scientific">Drosophila mauritiana</name>
    <name type="common">Fruit fly</name>
    <dbReference type="NCBI Taxonomy" id="7226"/>
    <lineage>
        <taxon>Eukaryota</taxon>
        <taxon>Metazoa</taxon>
        <taxon>Ecdysozoa</taxon>
        <taxon>Arthropoda</taxon>
        <taxon>Hexapoda</taxon>
        <taxon>Insecta</taxon>
        <taxon>Pterygota</taxon>
        <taxon>Neoptera</taxon>
        <taxon>Endopterygota</taxon>
        <taxon>Diptera</taxon>
        <taxon>Brachycera</taxon>
        <taxon>Muscomorpha</taxon>
        <taxon>Ephydroidea</taxon>
        <taxon>Drosophilidae</taxon>
        <taxon>Drosophila</taxon>
        <taxon>Sophophora</taxon>
    </lineage>
</organism>
<sequence>MTNMKQRLRNLFRRNKMRGRPTTVASNPNKEQPEPPKPEPSKQKSSKKDASKQEPPKQEEPEKPPKEVEVEIIPSPTAEGEMPTYFHVGALAKDCLINGFKIGAWQMHCTTRTENEFYLNTFGEGYPTMKDVFGGLEVFKEVGNYSTSLGWFTNNDLLSEIAVRGMNFGSRLYGLLKSTIVTKDEVSFQTKLKCGMELDPVKVELVVPLYNEPLFQGYILVAPVENWVLGYRTEYNFDEKGFDKHALCLGYNNGRTEVGLKLENFEDLRGSIFQRIGEAWAFAIKTNLYSSENVKQFAIGVQYDFQNGTMVKAKLREDSRMGFVYQSKIGENIDVGYHLAFDGVDPIGGAHRIGVSWGFHC</sequence>
<dbReference type="GeneID" id="117150777"/>
<dbReference type="Gene3D" id="2.40.160.10">
    <property type="entry name" value="Porin"/>
    <property type="match status" value="1"/>
</dbReference>
<evidence type="ECO:0000256" key="2">
    <source>
        <dbReference type="ARBA" id="ARBA00007780"/>
    </source>
</evidence>
<keyword evidence="5" id="KW-0406">Ion transport</keyword>
<dbReference type="PANTHER" id="PTHR11743">
    <property type="entry name" value="VOLTAGE-DEPENDENT ANION-SELECTIVE CHANNEL"/>
    <property type="match status" value="1"/>
</dbReference>
<accession>A0A6P8KX20</accession>
<dbReference type="RefSeq" id="XP_033173713.1">
    <property type="nucleotide sequence ID" value="XM_033317822.1"/>
</dbReference>
<evidence type="ECO:0000313" key="7">
    <source>
        <dbReference type="Proteomes" id="UP000515162"/>
    </source>
</evidence>
<proteinExistence type="inferred from homology"/>
<evidence type="ECO:0000256" key="3">
    <source>
        <dbReference type="ARBA" id="ARBA00022452"/>
    </source>
</evidence>